<gene>
    <name evidence="1" type="ORF">QAD02_016341</name>
</gene>
<reference evidence="1" key="1">
    <citation type="submission" date="2023-04" db="EMBL/GenBank/DDBJ databases">
        <title>A chromosome-level genome assembly of the parasitoid wasp Eretmocerus hayati.</title>
        <authorList>
            <person name="Zhong Y."/>
            <person name="Liu S."/>
            <person name="Liu Y."/>
        </authorList>
    </citation>
    <scope>NUCLEOTIDE SEQUENCE</scope>
    <source>
        <strain evidence="1">ZJU_SS_LIU_2023</strain>
    </source>
</reference>
<evidence type="ECO:0000313" key="1">
    <source>
        <dbReference type="EMBL" id="KAJ8680554.1"/>
    </source>
</evidence>
<comment type="caution">
    <text evidence="1">The sequence shown here is derived from an EMBL/GenBank/DDBJ whole genome shotgun (WGS) entry which is preliminary data.</text>
</comment>
<evidence type="ECO:0000313" key="2">
    <source>
        <dbReference type="Proteomes" id="UP001239111"/>
    </source>
</evidence>
<feature type="non-terminal residue" evidence="1">
    <location>
        <position position="283"/>
    </location>
</feature>
<feature type="non-terminal residue" evidence="1">
    <location>
        <position position="1"/>
    </location>
</feature>
<sequence>KLTALIEKVYDDWASNDLSKSFHEIVDKNIKTARFVSNCALIAYGSITVFTLIKVFGVYLTGSIDERQLITPVYFPWNSQQSPIYELTFISQSIPMLTSLYGEAIIEGQLAILILHACSKVEFVKIRIAELSQSFHENLLDPHSMRLMIKSIYQEHLNFLSFSEDFQDSYSLICLVHVISLTMLMITGSFSVMVAVEKQLYLEALSYALDLISIVLGSCLYCYAGQYLTTQSEGIELEISQCPWYEFPVIHRKSVNLILMRAQVPVAITAGKFTVLSLELFSS</sequence>
<dbReference type="EMBL" id="CM056742">
    <property type="protein sequence ID" value="KAJ8680554.1"/>
    <property type="molecule type" value="Genomic_DNA"/>
</dbReference>
<proteinExistence type="predicted"/>
<name>A0ACC2PD79_9HYME</name>
<dbReference type="Proteomes" id="UP001239111">
    <property type="component" value="Chromosome 2"/>
</dbReference>
<protein>
    <submittedName>
        <fullName evidence="1">Uncharacterized protein</fullName>
    </submittedName>
</protein>
<organism evidence="1 2">
    <name type="scientific">Eretmocerus hayati</name>
    <dbReference type="NCBI Taxonomy" id="131215"/>
    <lineage>
        <taxon>Eukaryota</taxon>
        <taxon>Metazoa</taxon>
        <taxon>Ecdysozoa</taxon>
        <taxon>Arthropoda</taxon>
        <taxon>Hexapoda</taxon>
        <taxon>Insecta</taxon>
        <taxon>Pterygota</taxon>
        <taxon>Neoptera</taxon>
        <taxon>Endopterygota</taxon>
        <taxon>Hymenoptera</taxon>
        <taxon>Apocrita</taxon>
        <taxon>Proctotrupomorpha</taxon>
        <taxon>Chalcidoidea</taxon>
        <taxon>Aphelinidae</taxon>
        <taxon>Aphelininae</taxon>
        <taxon>Eretmocerus</taxon>
    </lineage>
</organism>
<accession>A0ACC2PD79</accession>
<keyword evidence="2" id="KW-1185">Reference proteome</keyword>